<dbReference type="Pfam" id="PF09911">
    <property type="entry name" value="DUF2140"/>
    <property type="match status" value="1"/>
</dbReference>
<dbReference type="RefSeq" id="WP_251221499.1">
    <property type="nucleotide sequence ID" value="NZ_JAMBOL010000001.1"/>
</dbReference>
<dbReference type="EMBL" id="JAMBOL010000001">
    <property type="protein sequence ID" value="MCM3712635.1"/>
    <property type="molecule type" value="Genomic_DNA"/>
</dbReference>
<evidence type="ECO:0000313" key="2">
    <source>
        <dbReference type="EMBL" id="MCM3712635.1"/>
    </source>
</evidence>
<name>A0A9X2DMC9_9BACI</name>
<comment type="caution">
    <text evidence="2">The sequence shown here is derived from an EMBL/GenBank/DDBJ whole genome shotgun (WGS) entry which is preliminary data.</text>
</comment>
<evidence type="ECO:0000313" key="3">
    <source>
        <dbReference type="Proteomes" id="UP001139179"/>
    </source>
</evidence>
<proteinExistence type="predicted"/>
<gene>
    <name evidence="2" type="ORF">M3202_00940</name>
</gene>
<protein>
    <submittedName>
        <fullName evidence="2">YpmS family protein</fullName>
    </submittedName>
</protein>
<dbReference type="Proteomes" id="UP001139179">
    <property type="component" value="Unassembled WGS sequence"/>
</dbReference>
<keyword evidence="1" id="KW-0472">Membrane</keyword>
<keyword evidence="1" id="KW-1133">Transmembrane helix</keyword>
<dbReference type="PROSITE" id="PS51257">
    <property type="entry name" value="PROKAR_LIPOPROTEIN"/>
    <property type="match status" value="1"/>
</dbReference>
<reference evidence="2" key="1">
    <citation type="submission" date="2022-05" db="EMBL/GenBank/DDBJ databases">
        <title>Comparative Genomics of Spacecraft Associated Microbes.</title>
        <authorList>
            <person name="Tran M.T."/>
            <person name="Wright A."/>
            <person name="Seuylemezian A."/>
            <person name="Eisen J."/>
            <person name="Coil D."/>
        </authorList>
    </citation>
    <scope>NUCLEOTIDE SEQUENCE</scope>
    <source>
        <strain evidence="2">214.1.1</strain>
    </source>
</reference>
<accession>A0A9X2DMC9</accession>
<evidence type="ECO:0000256" key="1">
    <source>
        <dbReference type="SAM" id="Phobius"/>
    </source>
</evidence>
<keyword evidence="3" id="KW-1185">Reference proteome</keyword>
<dbReference type="InterPro" id="IPR018672">
    <property type="entry name" value="DUF2140"/>
</dbReference>
<organism evidence="2 3">
    <name type="scientific">Halalkalibacter oceani</name>
    <dbReference type="NCBI Taxonomy" id="1653776"/>
    <lineage>
        <taxon>Bacteria</taxon>
        <taxon>Bacillati</taxon>
        <taxon>Bacillota</taxon>
        <taxon>Bacilli</taxon>
        <taxon>Bacillales</taxon>
        <taxon>Bacillaceae</taxon>
        <taxon>Halalkalibacter</taxon>
    </lineage>
</organism>
<dbReference type="AlphaFoldDB" id="A0A9X2DMC9"/>
<feature type="transmembrane region" description="Helical" evidence="1">
    <location>
        <begin position="12"/>
        <end position="35"/>
    </location>
</feature>
<sequence length="199" mass="23021">MKKMDKVNWKIAFFTLLGLLICLGLACMIMIVRFFPDAEEDYFVPKERGAEEASFVIQTDRSRLNTYLEKYLQEQESEMSYLIELTDEVVQFRSSLPIMGQNVPIEMNFFPAVAENGDLLLEVRSVAVGLLQLPVERVLQLVDAWVERPDWVNIYPGERLVEVGITELEVGENEVFSFRMVTFDLPNDRIELEMIANEK</sequence>
<keyword evidence="1" id="KW-0812">Transmembrane</keyword>